<comment type="catalytic activity">
    <reaction evidence="7">
        <text>L-cysteinyl-[protein] + hexadecanoyl-CoA = S-hexadecanoyl-L-cysteinyl-[protein] + CoA</text>
        <dbReference type="Rhea" id="RHEA:36683"/>
        <dbReference type="Rhea" id="RHEA-COMP:10131"/>
        <dbReference type="Rhea" id="RHEA-COMP:11032"/>
        <dbReference type="ChEBI" id="CHEBI:29950"/>
        <dbReference type="ChEBI" id="CHEBI:57287"/>
        <dbReference type="ChEBI" id="CHEBI:57379"/>
        <dbReference type="ChEBI" id="CHEBI:74151"/>
        <dbReference type="EC" id="2.3.1.225"/>
    </reaction>
</comment>
<evidence type="ECO:0000256" key="4">
    <source>
        <dbReference type="ARBA" id="ARBA00022989"/>
    </source>
</evidence>
<keyword evidence="5 7" id="KW-0472">Membrane</keyword>
<feature type="transmembrane region" description="Helical" evidence="7">
    <location>
        <begin position="243"/>
        <end position="266"/>
    </location>
</feature>
<feature type="transmembrane region" description="Helical" evidence="7">
    <location>
        <begin position="88"/>
        <end position="113"/>
    </location>
</feature>
<evidence type="ECO:0000256" key="7">
    <source>
        <dbReference type="RuleBase" id="RU079119"/>
    </source>
</evidence>
<keyword evidence="2 7" id="KW-0808">Transferase</keyword>
<evidence type="ECO:0000259" key="8">
    <source>
        <dbReference type="Pfam" id="PF01529"/>
    </source>
</evidence>
<keyword evidence="10" id="KW-1185">Reference proteome</keyword>
<dbReference type="PROSITE" id="PS50216">
    <property type="entry name" value="DHHC"/>
    <property type="match status" value="1"/>
</dbReference>
<dbReference type="PANTHER" id="PTHR12246">
    <property type="entry name" value="PALMITOYLTRANSFERASE ZDHHC16"/>
    <property type="match status" value="1"/>
</dbReference>
<protein>
    <recommendedName>
        <fullName evidence="7">Palmitoyltransferase</fullName>
        <ecNumber evidence="7">2.3.1.225</ecNumber>
    </recommendedName>
</protein>
<feature type="transmembrane region" description="Helical" evidence="7">
    <location>
        <begin position="345"/>
        <end position="365"/>
    </location>
</feature>
<keyword evidence="4 7" id="KW-1133">Transmembrane helix</keyword>
<dbReference type="Proteomes" id="UP001186944">
    <property type="component" value="Unassembled WGS sequence"/>
</dbReference>
<comment type="caution">
    <text evidence="9">The sequence shown here is derived from an EMBL/GenBank/DDBJ whole genome shotgun (WGS) entry which is preliminary data.</text>
</comment>
<accession>A0AA88Y7S1</accession>
<dbReference type="GO" id="GO:0016020">
    <property type="term" value="C:membrane"/>
    <property type="evidence" value="ECO:0007669"/>
    <property type="project" value="UniProtKB-SubCell"/>
</dbReference>
<organism evidence="9 10">
    <name type="scientific">Pinctada imbricata</name>
    <name type="common">Atlantic pearl-oyster</name>
    <name type="synonym">Pinctada martensii</name>
    <dbReference type="NCBI Taxonomy" id="66713"/>
    <lineage>
        <taxon>Eukaryota</taxon>
        <taxon>Metazoa</taxon>
        <taxon>Spiralia</taxon>
        <taxon>Lophotrochozoa</taxon>
        <taxon>Mollusca</taxon>
        <taxon>Bivalvia</taxon>
        <taxon>Autobranchia</taxon>
        <taxon>Pteriomorphia</taxon>
        <taxon>Pterioida</taxon>
        <taxon>Pterioidea</taxon>
        <taxon>Pteriidae</taxon>
        <taxon>Pinctada</taxon>
    </lineage>
</organism>
<evidence type="ECO:0000256" key="2">
    <source>
        <dbReference type="ARBA" id="ARBA00022679"/>
    </source>
</evidence>
<comment type="similarity">
    <text evidence="7">Belongs to the DHHC palmitoyltransferase family.</text>
</comment>
<feature type="transmembrane region" description="Helical" evidence="7">
    <location>
        <begin position="286"/>
        <end position="303"/>
    </location>
</feature>
<sequence length="399" mass="46616">MEANTVIIHKAFLTLLAEANQCSIIYVVSNHGSLVKCARYPSRSDVASSSYKETVPIWFADSSKVSLVDKWKAFYKEQKRGGQNTNVALYYIRALLVFQAPTQLYVFLCYIIPYLFQEYDEWSRYYLKVLVCYLCVEGLANYLCCVFYKSFYVISEDRPSLTNLSERWKNPPEVFTSFHTSSSNGHVHIPIDDEDYENNFCKVCQHTMPPRVFHCKTCKMCILKRDHHCYMVGTCIGFSNQRYFVVLVFYAFIIGTLGSFMTYRYLKHVFVPYSYYWTDFVLPITMYRVIFGSIPFHIGIMIFHMYTETLFGFIGFIYFTGQIFIICSGKTLYEVTKKIPVKSFSSINSNFVSVFGNFWLLNFLFPMQIIFRQTTDGTSWDDVKIGKQVHKKAKIIRNV</sequence>
<feature type="transmembrane region" description="Helical" evidence="7">
    <location>
        <begin position="125"/>
        <end position="148"/>
    </location>
</feature>
<comment type="subcellular location">
    <subcellularLocation>
        <location evidence="1">Membrane</location>
        <topology evidence="1">Multi-pass membrane protein</topology>
    </subcellularLocation>
</comment>
<evidence type="ECO:0000256" key="5">
    <source>
        <dbReference type="ARBA" id="ARBA00023136"/>
    </source>
</evidence>
<comment type="domain">
    <text evidence="7">The DHHC domain is required for palmitoyltransferase activity.</text>
</comment>
<proteinExistence type="inferred from homology"/>
<evidence type="ECO:0000313" key="10">
    <source>
        <dbReference type="Proteomes" id="UP001186944"/>
    </source>
</evidence>
<feature type="domain" description="Palmitoyltransferase DHHC" evidence="8">
    <location>
        <begin position="196"/>
        <end position="338"/>
    </location>
</feature>
<feature type="transmembrane region" description="Helical" evidence="7">
    <location>
        <begin position="310"/>
        <end position="333"/>
    </location>
</feature>
<dbReference type="InterPro" id="IPR001594">
    <property type="entry name" value="Palmitoyltrfase_DHHC"/>
</dbReference>
<dbReference type="GO" id="GO:0019706">
    <property type="term" value="F:protein-cysteine S-palmitoyltransferase activity"/>
    <property type="evidence" value="ECO:0007669"/>
    <property type="project" value="UniProtKB-EC"/>
</dbReference>
<dbReference type="EMBL" id="VSWD01000006">
    <property type="protein sequence ID" value="KAK3099512.1"/>
    <property type="molecule type" value="Genomic_DNA"/>
</dbReference>
<keyword evidence="6 7" id="KW-0012">Acyltransferase</keyword>
<keyword evidence="3 7" id="KW-0812">Transmembrane</keyword>
<evidence type="ECO:0000313" key="9">
    <source>
        <dbReference type="EMBL" id="KAK3099512.1"/>
    </source>
</evidence>
<dbReference type="Pfam" id="PF01529">
    <property type="entry name" value="DHHC"/>
    <property type="match status" value="1"/>
</dbReference>
<reference evidence="9" key="1">
    <citation type="submission" date="2019-08" db="EMBL/GenBank/DDBJ databases">
        <title>The improved chromosome-level genome for the pearl oyster Pinctada fucata martensii using PacBio sequencing and Hi-C.</title>
        <authorList>
            <person name="Zheng Z."/>
        </authorList>
    </citation>
    <scope>NUCLEOTIDE SEQUENCE</scope>
    <source>
        <strain evidence="9">ZZ-2019</strain>
        <tissue evidence="9">Adductor muscle</tissue>
    </source>
</reference>
<evidence type="ECO:0000256" key="6">
    <source>
        <dbReference type="ARBA" id="ARBA00023315"/>
    </source>
</evidence>
<dbReference type="AlphaFoldDB" id="A0AA88Y7S1"/>
<gene>
    <name evidence="9" type="ORF">FSP39_005559</name>
</gene>
<evidence type="ECO:0000256" key="3">
    <source>
        <dbReference type="ARBA" id="ARBA00022692"/>
    </source>
</evidence>
<dbReference type="InterPro" id="IPR039859">
    <property type="entry name" value="PFA4/ZDH16/20/ERF2-like"/>
</dbReference>
<evidence type="ECO:0000256" key="1">
    <source>
        <dbReference type="ARBA" id="ARBA00004141"/>
    </source>
</evidence>
<name>A0AA88Y7S1_PINIB</name>
<dbReference type="EC" id="2.3.1.225" evidence="7"/>